<name>A0A4R7I4X4_9ACTN</name>
<protein>
    <submittedName>
        <fullName evidence="2">Uncharacterized protein</fullName>
    </submittedName>
</protein>
<dbReference type="AlphaFoldDB" id="A0A4R7I4X4"/>
<organism evidence="2 3">
    <name type="scientific">Ilumatobacter fluminis</name>
    <dbReference type="NCBI Taxonomy" id="467091"/>
    <lineage>
        <taxon>Bacteria</taxon>
        <taxon>Bacillati</taxon>
        <taxon>Actinomycetota</taxon>
        <taxon>Acidimicrobiia</taxon>
        <taxon>Acidimicrobiales</taxon>
        <taxon>Ilumatobacteraceae</taxon>
        <taxon>Ilumatobacter</taxon>
    </lineage>
</organism>
<accession>A0A4R7I4X4</accession>
<sequence>MNRITRRTSALAVTGVLALGGLTACEDDGDGIDDDVEQDVEEDVNDAENDVEDGVDEVEDELDGDPDDGDADE</sequence>
<reference evidence="2 3" key="1">
    <citation type="submission" date="2019-03" db="EMBL/GenBank/DDBJ databases">
        <title>Sequencing the genomes of 1000 actinobacteria strains.</title>
        <authorList>
            <person name="Klenk H.-P."/>
        </authorList>
    </citation>
    <scope>NUCLEOTIDE SEQUENCE [LARGE SCALE GENOMIC DNA]</scope>
    <source>
        <strain evidence="2 3">DSM 18936</strain>
    </source>
</reference>
<feature type="region of interest" description="Disordered" evidence="1">
    <location>
        <begin position="22"/>
        <end position="73"/>
    </location>
</feature>
<evidence type="ECO:0000313" key="3">
    <source>
        <dbReference type="Proteomes" id="UP000294558"/>
    </source>
</evidence>
<feature type="compositionally biased region" description="Acidic residues" evidence="1">
    <location>
        <begin position="25"/>
        <end position="73"/>
    </location>
</feature>
<dbReference type="EMBL" id="SOAU01000001">
    <property type="protein sequence ID" value="TDT17683.1"/>
    <property type="molecule type" value="Genomic_DNA"/>
</dbReference>
<dbReference type="PROSITE" id="PS51257">
    <property type="entry name" value="PROKAR_LIPOPROTEIN"/>
    <property type="match status" value="1"/>
</dbReference>
<dbReference type="Proteomes" id="UP000294558">
    <property type="component" value="Unassembled WGS sequence"/>
</dbReference>
<proteinExistence type="predicted"/>
<comment type="caution">
    <text evidence="2">The sequence shown here is derived from an EMBL/GenBank/DDBJ whole genome shotgun (WGS) entry which is preliminary data.</text>
</comment>
<dbReference type="RefSeq" id="WP_133869956.1">
    <property type="nucleotide sequence ID" value="NZ_JAVJPS010000050.1"/>
</dbReference>
<keyword evidence="3" id="KW-1185">Reference proteome</keyword>
<evidence type="ECO:0000256" key="1">
    <source>
        <dbReference type="SAM" id="MobiDB-lite"/>
    </source>
</evidence>
<gene>
    <name evidence="2" type="ORF">BDK89_3294</name>
</gene>
<evidence type="ECO:0000313" key="2">
    <source>
        <dbReference type="EMBL" id="TDT17683.1"/>
    </source>
</evidence>